<dbReference type="EC" id="2.1.1.-" evidence="2"/>
<dbReference type="AlphaFoldDB" id="A0A5S9PM43"/>
<accession>A0A5S9PM43</accession>
<gene>
    <name evidence="2" type="ORF">IHBHHGIJ_02834</name>
    <name evidence="1" type="ORF">KFEGEMFD_02206</name>
</gene>
<organism evidence="2 3">
    <name type="scientific">Zhongshania aliphaticivorans</name>
    <dbReference type="NCBI Taxonomy" id="1470434"/>
    <lineage>
        <taxon>Bacteria</taxon>
        <taxon>Pseudomonadati</taxon>
        <taxon>Pseudomonadota</taxon>
        <taxon>Gammaproteobacteria</taxon>
        <taxon>Cellvibrionales</taxon>
        <taxon>Spongiibacteraceae</taxon>
        <taxon>Zhongshania</taxon>
    </lineage>
</organism>
<dbReference type="EMBL" id="CACSIK010000002">
    <property type="protein sequence ID" value="CAA0105295.1"/>
    <property type="molecule type" value="Genomic_DNA"/>
</dbReference>
<dbReference type="InterPro" id="IPR029063">
    <property type="entry name" value="SAM-dependent_MTases_sf"/>
</dbReference>
<dbReference type="OrthoDB" id="9791944at2"/>
<keyword evidence="2" id="KW-0808">Transferase</keyword>
<keyword evidence="2" id="KW-0489">Methyltransferase</keyword>
<proteinExistence type="predicted"/>
<dbReference type="Proteomes" id="UP000435877">
    <property type="component" value="Unassembled WGS sequence"/>
</dbReference>
<dbReference type="PANTHER" id="PTHR43861:SF6">
    <property type="entry name" value="METHYLTRANSFERASE TYPE 11"/>
    <property type="match status" value="1"/>
</dbReference>
<dbReference type="PANTHER" id="PTHR43861">
    <property type="entry name" value="TRANS-ACONITATE 2-METHYLTRANSFERASE-RELATED"/>
    <property type="match status" value="1"/>
</dbReference>
<dbReference type="Pfam" id="PF13489">
    <property type="entry name" value="Methyltransf_23"/>
    <property type="match status" value="1"/>
</dbReference>
<evidence type="ECO:0000313" key="4">
    <source>
        <dbReference type="Proteomes" id="UP000439591"/>
    </source>
</evidence>
<protein>
    <submittedName>
        <fullName evidence="2">Putative S-adenosylmethionine-dependent methyltransferase/MSMEI_2290</fullName>
        <ecNumber evidence="2">2.1.1.-</ecNumber>
    </submittedName>
</protein>
<reference evidence="3 4" key="1">
    <citation type="submission" date="2019-11" db="EMBL/GenBank/DDBJ databases">
        <authorList>
            <person name="Holert J."/>
        </authorList>
    </citation>
    <scope>NUCLEOTIDE SEQUENCE [LARGE SCALE GENOMIC DNA]</scope>
    <source>
        <strain evidence="1">BC3_2A</strain>
        <strain evidence="2">SB11_1A</strain>
    </source>
</reference>
<dbReference type="EMBL" id="CACSIM010000003">
    <property type="protein sequence ID" value="CAA0104993.1"/>
    <property type="molecule type" value="Genomic_DNA"/>
</dbReference>
<evidence type="ECO:0000313" key="3">
    <source>
        <dbReference type="Proteomes" id="UP000435877"/>
    </source>
</evidence>
<dbReference type="SUPFAM" id="SSF53335">
    <property type="entry name" value="S-adenosyl-L-methionine-dependent methyltransferases"/>
    <property type="match status" value="1"/>
</dbReference>
<dbReference type="GO" id="GO:0032259">
    <property type="term" value="P:methylation"/>
    <property type="evidence" value="ECO:0007669"/>
    <property type="project" value="UniProtKB-KW"/>
</dbReference>
<dbReference type="Gene3D" id="3.40.50.150">
    <property type="entry name" value="Vaccinia Virus protein VP39"/>
    <property type="match status" value="1"/>
</dbReference>
<dbReference type="RefSeq" id="WP_159269538.1">
    <property type="nucleotide sequence ID" value="NZ_CACSIK010000002.1"/>
</dbReference>
<dbReference type="CDD" id="cd02440">
    <property type="entry name" value="AdoMet_MTases"/>
    <property type="match status" value="1"/>
</dbReference>
<sequence length="236" mass="26573">MACPICQSTKSSLAGSKHGHKLYRCADCSLLYVSPAPVDGELIHYYQDYHKTSQYIRKIKSKQRRAKKRIWSLQRLTLGKKFIDVGCNEGYAVAAARSLGLEACGIDVNEASIGLAHQQYPMGDFRATNAQALATTDERFDIIYCSDVIEQLSDPHSFIAALYTLLNKGGVLFLTTPDIGHFSVQKNLLDWTAVRPPEHLLYFSKAPLQQLLEMHQFNQISFRPNLKPTLKLIARK</sequence>
<dbReference type="GO" id="GO:0008168">
    <property type="term" value="F:methyltransferase activity"/>
    <property type="evidence" value="ECO:0007669"/>
    <property type="project" value="UniProtKB-KW"/>
</dbReference>
<evidence type="ECO:0000313" key="1">
    <source>
        <dbReference type="EMBL" id="CAA0104993.1"/>
    </source>
</evidence>
<evidence type="ECO:0000313" key="2">
    <source>
        <dbReference type="EMBL" id="CAA0105295.1"/>
    </source>
</evidence>
<keyword evidence="3" id="KW-1185">Reference proteome</keyword>
<dbReference type="Proteomes" id="UP000439591">
    <property type="component" value="Unassembled WGS sequence"/>
</dbReference>
<name>A0A5S9PM43_9GAMM</name>